<evidence type="ECO:0000256" key="1">
    <source>
        <dbReference type="SAM" id="MobiDB-lite"/>
    </source>
</evidence>
<feature type="compositionally biased region" description="Low complexity" evidence="1">
    <location>
        <begin position="53"/>
        <end position="70"/>
    </location>
</feature>
<feature type="compositionally biased region" description="Polar residues" evidence="1">
    <location>
        <begin position="118"/>
        <end position="136"/>
    </location>
</feature>
<proteinExistence type="predicted"/>
<feature type="compositionally biased region" description="Polar residues" evidence="1">
    <location>
        <begin position="8"/>
        <end position="44"/>
    </location>
</feature>
<protein>
    <recommendedName>
        <fullName evidence="4">RanBP2-type domain-containing protein</fullName>
    </recommendedName>
</protein>
<sequence length="185" mass="19954">MGPKEQNNRVQNQEQPPQTASTSQPEPTENRNRPISSTPSSNPAHSAWGGMPASSASTQQTASHSYPYPSITSPPPTYGYHPSYGSPPPAYSSLTQAQTHGFPPVSYHPYGSYPSPYGQQQWATSSNPARQPLSNPNIASFEAANEPCHWGCGVCGKKREARGYAWCWYCNDNTSGALYSGTGNN</sequence>
<gene>
    <name evidence="2" type="ORF">V865_002101</name>
</gene>
<organism evidence="2 3">
    <name type="scientific">Kwoniella europaea PYCC6329</name>
    <dbReference type="NCBI Taxonomy" id="1423913"/>
    <lineage>
        <taxon>Eukaryota</taxon>
        <taxon>Fungi</taxon>
        <taxon>Dikarya</taxon>
        <taxon>Basidiomycota</taxon>
        <taxon>Agaricomycotina</taxon>
        <taxon>Tremellomycetes</taxon>
        <taxon>Tremellales</taxon>
        <taxon>Cryptococcaceae</taxon>
        <taxon>Kwoniella</taxon>
    </lineage>
</organism>
<dbReference type="RefSeq" id="XP_066082005.1">
    <property type="nucleotide sequence ID" value="XM_066225908.1"/>
</dbReference>
<dbReference type="Proteomes" id="UP001358614">
    <property type="component" value="Chromosome 1"/>
</dbReference>
<dbReference type="EMBL" id="CP144089">
    <property type="protein sequence ID" value="WWD04038.1"/>
    <property type="molecule type" value="Genomic_DNA"/>
</dbReference>
<feature type="region of interest" description="Disordered" evidence="1">
    <location>
        <begin position="1"/>
        <end position="70"/>
    </location>
</feature>
<evidence type="ECO:0000313" key="2">
    <source>
        <dbReference type="EMBL" id="WWD04038.1"/>
    </source>
</evidence>
<dbReference type="AlphaFoldDB" id="A0AAX4KE32"/>
<evidence type="ECO:0008006" key="4">
    <source>
        <dbReference type="Google" id="ProtNLM"/>
    </source>
</evidence>
<evidence type="ECO:0000313" key="3">
    <source>
        <dbReference type="Proteomes" id="UP001358614"/>
    </source>
</evidence>
<reference evidence="2 3" key="1">
    <citation type="submission" date="2024-01" db="EMBL/GenBank/DDBJ databases">
        <title>Comparative genomics of Cryptococcus and Kwoniella reveals pathogenesis evolution and contrasting modes of karyotype evolution via chromosome fusion or intercentromeric recombination.</title>
        <authorList>
            <person name="Coelho M.A."/>
            <person name="David-Palma M."/>
            <person name="Shea T."/>
            <person name="Bowers K."/>
            <person name="McGinley-Smith S."/>
            <person name="Mohammad A.W."/>
            <person name="Gnirke A."/>
            <person name="Yurkov A.M."/>
            <person name="Nowrousian M."/>
            <person name="Sun S."/>
            <person name="Cuomo C.A."/>
            <person name="Heitman J."/>
        </authorList>
    </citation>
    <scope>NUCLEOTIDE SEQUENCE [LARGE SCALE GENOMIC DNA]</scope>
    <source>
        <strain evidence="2 3">PYCC6329</strain>
    </source>
</reference>
<name>A0AAX4KE32_9TREE</name>
<feature type="region of interest" description="Disordered" evidence="1">
    <location>
        <begin position="117"/>
        <end position="136"/>
    </location>
</feature>
<keyword evidence="3" id="KW-1185">Reference proteome</keyword>
<dbReference type="GeneID" id="91100905"/>
<dbReference type="KEGG" id="ker:91100905"/>
<accession>A0AAX4KE32</accession>